<feature type="domain" description="Rad50/SbcC-type AAA" evidence="2">
    <location>
        <begin position="5"/>
        <end position="47"/>
    </location>
</feature>
<gene>
    <name evidence="3" type="ORF">F5984_09200</name>
</gene>
<evidence type="ECO:0000313" key="3">
    <source>
        <dbReference type="EMBL" id="KAB7730996.1"/>
    </source>
</evidence>
<dbReference type="Pfam" id="PF13476">
    <property type="entry name" value="AAA_23"/>
    <property type="match status" value="1"/>
</dbReference>
<dbReference type="RefSeq" id="WP_152123985.1">
    <property type="nucleotide sequence ID" value="NZ_WELI01000003.1"/>
</dbReference>
<dbReference type="InterPro" id="IPR051396">
    <property type="entry name" value="Bact_Antivir_Def_Nuclease"/>
</dbReference>
<dbReference type="GO" id="GO:0006302">
    <property type="term" value="P:double-strand break repair"/>
    <property type="evidence" value="ECO:0007669"/>
    <property type="project" value="InterPro"/>
</dbReference>
<comment type="caution">
    <text evidence="3">The sequence shown here is derived from an EMBL/GenBank/DDBJ whole genome shotgun (WGS) entry which is preliminary data.</text>
</comment>
<dbReference type="AlphaFoldDB" id="A0A7J5TZU1"/>
<dbReference type="GO" id="GO:0016887">
    <property type="term" value="F:ATP hydrolysis activity"/>
    <property type="evidence" value="ECO:0007669"/>
    <property type="project" value="InterPro"/>
</dbReference>
<dbReference type="EMBL" id="WELI01000003">
    <property type="protein sequence ID" value="KAB7730996.1"/>
    <property type="molecule type" value="Genomic_DNA"/>
</dbReference>
<reference evidence="3 4" key="1">
    <citation type="submission" date="2019-10" db="EMBL/GenBank/DDBJ databases">
        <title>Rudanella paleaurantiibacter sp. nov., isolated from sludge.</title>
        <authorList>
            <person name="Xu S.Q."/>
        </authorList>
    </citation>
    <scope>NUCLEOTIDE SEQUENCE [LARGE SCALE GENOMIC DNA]</scope>
    <source>
        <strain evidence="3 4">HX-22-17</strain>
    </source>
</reference>
<dbReference type="Proteomes" id="UP000488299">
    <property type="component" value="Unassembled WGS sequence"/>
</dbReference>
<dbReference type="PANTHER" id="PTHR43581:SF2">
    <property type="entry name" value="EXCINUCLEASE ATPASE SUBUNIT"/>
    <property type="match status" value="1"/>
</dbReference>
<evidence type="ECO:0000259" key="1">
    <source>
        <dbReference type="Pfam" id="PF13304"/>
    </source>
</evidence>
<proteinExistence type="predicted"/>
<dbReference type="InterPro" id="IPR027417">
    <property type="entry name" value="P-loop_NTPase"/>
</dbReference>
<dbReference type="InterPro" id="IPR003959">
    <property type="entry name" value="ATPase_AAA_core"/>
</dbReference>
<sequence length="455" mass="50581">MHIAKLTLHNIRSIGHFEMTFDQPEGWHVLIGDNGAGKSTIVRSAALVMLDVDDINGARQNWNDWLSQQATTGSIEAVLQPHESFDGATDPVESRITFTRENETPQAPALLSQVIFRGRPSYFRNTPSGVPEYRTYSSFPSANNPVSSSSSSGYPAWFSAGYGPYRRFSGGSPEFESVFRSNPRLGMHLSVFSEGVALTEALTFLRDTYARELETQLHRSSDAPVTDPAISQPSVIQDLKTFVNEAGLLPHGTTIDRVELSGVYFRDGNGNRITALQLSDGYRSMLSLIFELIQQLIRAYGPDTVFANVRTGLMNIDVPGVVMIDEIDTHLHPTWQTRIGDWFLRCFPRIQFIVTTHSPLICRACERGSIWRLAAPGNPEPSGEITGQERDRLIYGNVLDAFGTEIFGNEVTQSERGQAMGARVAHLNMKSFKGTISESERQELYTLRAKMPTVE</sequence>
<dbReference type="Gene3D" id="3.40.50.300">
    <property type="entry name" value="P-loop containing nucleotide triphosphate hydrolases"/>
    <property type="match status" value="2"/>
</dbReference>
<protein>
    <submittedName>
        <fullName evidence="3">AAA family ATPase</fullName>
    </submittedName>
</protein>
<name>A0A7J5TZU1_9BACT</name>
<accession>A0A7J5TZU1</accession>
<keyword evidence="4" id="KW-1185">Reference proteome</keyword>
<evidence type="ECO:0000259" key="2">
    <source>
        <dbReference type="Pfam" id="PF13476"/>
    </source>
</evidence>
<evidence type="ECO:0000313" key="4">
    <source>
        <dbReference type="Proteomes" id="UP000488299"/>
    </source>
</evidence>
<dbReference type="SUPFAM" id="SSF52540">
    <property type="entry name" value="P-loop containing nucleoside triphosphate hydrolases"/>
    <property type="match status" value="1"/>
</dbReference>
<dbReference type="PANTHER" id="PTHR43581">
    <property type="entry name" value="ATP/GTP PHOSPHATASE"/>
    <property type="match status" value="1"/>
</dbReference>
<feature type="domain" description="ATPase AAA-type core" evidence="1">
    <location>
        <begin position="229"/>
        <end position="362"/>
    </location>
</feature>
<dbReference type="InterPro" id="IPR038729">
    <property type="entry name" value="Rad50/SbcC_AAA"/>
</dbReference>
<dbReference type="GO" id="GO:0005524">
    <property type="term" value="F:ATP binding"/>
    <property type="evidence" value="ECO:0007669"/>
    <property type="project" value="InterPro"/>
</dbReference>
<organism evidence="3 4">
    <name type="scientific">Rudanella paleaurantiibacter</name>
    <dbReference type="NCBI Taxonomy" id="2614655"/>
    <lineage>
        <taxon>Bacteria</taxon>
        <taxon>Pseudomonadati</taxon>
        <taxon>Bacteroidota</taxon>
        <taxon>Cytophagia</taxon>
        <taxon>Cytophagales</taxon>
        <taxon>Cytophagaceae</taxon>
        <taxon>Rudanella</taxon>
    </lineage>
</organism>
<dbReference type="Pfam" id="PF13304">
    <property type="entry name" value="AAA_21"/>
    <property type="match status" value="1"/>
</dbReference>